<organism evidence="3 4">
    <name type="scientific">Methylorubrum populi (strain ATCC BAA-705 / NCIMB 13946 / BJ001)</name>
    <name type="common">Methylobacterium populi</name>
    <dbReference type="NCBI Taxonomy" id="441620"/>
    <lineage>
        <taxon>Bacteria</taxon>
        <taxon>Pseudomonadati</taxon>
        <taxon>Pseudomonadota</taxon>
        <taxon>Alphaproteobacteria</taxon>
        <taxon>Hyphomicrobiales</taxon>
        <taxon>Methylobacteriaceae</taxon>
        <taxon>Methylorubrum</taxon>
    </lineage>
</organism>
<evidence type="ECO:0000313" key="3">
    <source>
        <dbReference type="EMBL" id="ACB80552.1"/>
    </source>
</evidence>
<dbReference type="InterPro" id="IPR025161">
    <property type="entry name" value="IS402-like_dom"/>
</dbReference>
<dbReference type="Pfam" id="PF13340">
    <property type="entry name" value="DUF4096"/>
    <property type="match status" value="1"/>
</dbReference>
<dbReference type="PANTHER" id="PTHR30007:SF0">
    <property type="entry name" value="TRANSPOSASE"/>
    <property type="match status" value="1"/>
</dbReference>
<dbReference type="GO" id="GO:0003677">
    <property type="term" value="F:DNA binding"/>
    <property type="evidence" value="ECO:0007669"/>
    <property type="project" value="InterPro"/>
</dbReference>
<reference evidence="3" key="1">
    <citation type="submission" date="2008-04" db="EMBL/GenBank/DDBJ databases">
        <title>Complete sequence of chromosome of Methylobacterium populi BJ001.</title>
        <authorList>
            <consortium name="US DOE Joint Genome Institute"/>
            <person name="Copeland A."/>
            <person name="Lucas S."/>
            <person name="Lapidus A."/>
            <person name="Glavina del Rio T."/>
            <person name="Dalin E."/>
            <person name="Tice H."/>
            <person name="Bruce D."/>
            <person name="Goodwin L."/>
            <person name="Pitluck S."/>
            <person name="Chertkov O."/>
            <person name="Brettin T."/>
            <person name="Detter J.C."/>
            <person name="Han C."/>
            <person name="Kuske C.R."/>
            <person name="Schmutz J."/>
            <person name="Larimer F."/>
            <person name="Land M."/>
            <person name="Hauser L."/>
            <person name="Kyrpides N."/>
            <person name="Mikhailova N."/>
            <person name="Marx C."/>
            <person name="Richardson P."/>
        </authorList>
    </citation>
    <scope>NUCLEOTIDE SEQUENCE [LARGE SCALE GENOMIC DNA]</scope>
    <source>
        <strain evidence="3">BJ001</strain>
    </source>
</reference>
<dbReference type="PANTHER" id="PTHR30007">
    <property type="entry name" value="PHP DOMAIN PROTEIN"/>
    <property type="match status" value="1"/>
</dbReference>
<dbReference type="GO" id="GO:0004803">
    <property type="term" value="F:transposase activity"/>
    <property type="evidence" value="ECO:0007669"/>
    <property type="project" value="InterPro"/>
</dbReference>
<dbReference type="HOGENOM" id="CLU_055261_0_0_5"/>
<dbReference type="RefSeq" id="WP_012454284.1">
    <property type="nucleotide sequence ID" value="NC_010725.1"/>
</dbReference>
<feature type="domain" description="Transposase IS4-like" evidence="1">
    <location>
        <begin position="106"/>
        <end position="257"/>
    </location>
</feature>
<dbReference type="InterPro" id="IPR002559">
    <property type="entry name" value="Transposase_11"/>
</dbReference>
<dbReference type="Pfam" id="PF01609">
    <property type="entry name" value="DDE_Tnp_1"/>
    <property type="match status" value="1"/>
</dbReference>
<dbReference type="OrthoDB" id="9798237at2"/>
<protein>
    <submittedName>
        <fullName evidence="3">Transposase IS4 family protein</fullName>
    </submittedName>
</protein>
<dbReference type="GO" id="GO:0006313">
    <property type="term" value="P:DNA transposition"/>
    <property type="evidence" value="ECO:0007669"/>
    <property type="project" value="InterPro"/>
</dbReference>
<evidence type="ECO:0000259" key="2">
    <source>
        <dbReference type="Pfam" id="PF13340"/>
    </source>
</evidence>
<gene>
    <name evidence="3" type="ordered locus">Mpop_2390</name>
</gene>
<dbReference type="eggNOG" id="COG3293">
    <property type="taxonomic scope" value="Bacteria"/>
</dbReference>
<sequence length="274" mass="30784">MWTNADRETYRDRSSRYPSDLTDAQWATVAPLLGGYDPLTADLREMVNACLYLEKTGCPWRYLPTDFGPWETVRTWHDRFRADGLWSEIAGLLTRAVRQKRGRPAEPRTAILDSQSVVSGPQAGVRGTDGKKKVRGIKRHVLTCSRGFVLAALVTAANVHDTQAAGWLFDRAAQAGWAPERVKVDGIYTGARMDEAAARHGLDVQVSTRPPEVKGFEPLPLRWRIEATFGTLSTRYRRLTRHWEQSPAAAEDAISIANCHRLLRAYHREQDCAA</sequence>
<evidence type="ECO:0000313" key="4">
    <source>
        <dbReference type="Proteomes" id="UP000007136"/>
    </source>
</evidence>
<proteinExistence type="predicted"/>
<dbReference type="Proteomes" id="UP000007136">
    <property type="component" value="Chromosome"/>
</dbReference>
<dbReference type="NCBIfam" id="NF033580">
    <property type="entry name" value="transpos_IS5_3"/>
    <property type="match status" value="1"/>
</dbReference>
<accession>B1Z9E6</accession>
<name>B1Z9E6_METPB</name>
<dbReference type="EMBL" id="CP001029">
    <property type="protein sequence ID" value="ACB80552.1"/>
    <property type="molecule type" value="Genomic_DNA"/>
</dbReference>
<dbReference type="AlphaFoldDB" id="B1Z9E6"/>
<dbReference type="KEGG" id="mpo:Mpop_2390"/>
<feature type="domain" description="Insertion element IS402-like" evidence="2">
    <location>
        <begin position="21"/>
        <end position="89"/>
    </location>
</feature>
<evidence type="ECO:0000259" key="1">
    <source>
        <dbReference type="Pfam" id="PF01609"/>
    </source>
</evidence>
<dbReference type="STRING" id="441620.Mpop_2390"/>